<name>A0A9X2BUN9_9PROT</name>
<dbReference type="RefSeq" id="WP_248666456.1">
    <property type="nucleotide sequence ID" value="NZ_JALPRX010000029.1"/>
</dbReference>
<keyword evidence="2" id="KW-1185">Reference proteome</keyword>
<protein>
    <submittedName>
        <fullName evidence="1">Uncharacterized protein</fullName>
    </submittedName>
</protein>
<gene>
    <name evidence="1" type="ORF">M0638_08065</name>
</gene>
<proteinExistence type="predicted"/>
<dbReference type="EMBL" id="JALPRX010000029">
    <property type="protein sequence ID" value="MCK8784331.1"/>
    <property type="molecule type" value="Genomic_DNA"/>
</dbReference>
<reference evidence="1" key="1">
    <citation type="submission" date="2022-04" db="EMBL/GenBank/DDBJ databases">
        <title>Roseomonas acroporae sp. nov., isolated from coral Acropora digitifera.</title>
        <authorList>
            <person name="Sun H."/>
        </authorList>
    </citation>
    <scope>NUCLEOTIDE SEQUENCE</scope>
    <source>
        <strain evidence="1">NAR14</strain>
    </source>
</reference>
<sequence length="627" mass="66638">MAAIRSVQTNFTAGEVSPALLGRVDLRAYANGAATLRNVFIQPTGGVTRRPGLRHVATLPGAARLIAFEFNTEQTYLLVLTDGLLSVYRDDALLAAVAGPWTAAMLPQLAWTQSADTLLLCHPAMQTQRITRTADASWTVQGLVFTRQPFHRFVDPAVTLTASAASGSVTLTASGAAFAAAHVGTQFRIGGKRVLVTAVASATQATANVEETPVPTAATRDWDEAAFSAVHGWPVTMGFHQGRLVIGGSRDLPNRLWLSRSGDLFDFDLGTGLDDEAIEFGIVSDQVNAVRGLFSGRALQVFTSGSEWTVSGEPLTPASIQLNRQTRIGSPVARMVPPVEVDGSTLFVARNGRAVQELAYATTTIGAWQVNDLTLLVKHLIETPVALCYDQVGRLLHAAMADGTLATLTLYRTEEVTAWTAQQTDGAFRDLAEIEGTVWAVVERAGGFRLERFDAALSLDAALSGTASPAKVRWTGLDHLEGRTVGVLADGAPRDDETVAGGAITLDEEAGTVQAGLPFSHVIEPLPPALTLGAGVSAAPLRLVSVTFRLLETAALAVDLGQGAQPVPFRRLDTALLDAAPPAYSGDVMLRGLGWRRDAMRPLWRIEDDAPLPLTLLSVTTDARMND</sequence>
<accession>A0A9X2BUN9</accession>
<dbReference type="AlphaFoldDB" id="A0A9X2BUN9"/>
<comment type="caution">
    <text evidence="1">The sequence shown here is derived from an EMBL/GenBank/DDBJ whole genome shotgun (WGS) entry which is preliminary data.</text>
</comment>
<evidence type="ECO:0000313" key="2">
    <source>
        <dbReference type="Proteomes" id="UP001139516"/>
    </source>
</evidence>
<organism evidence="1 2">
    <name type="scientific">Roseomonas acroporae</name>
    <dbReference type="NCBI Taxonomy" id="2937791"/>
    <lineage>
        <taxon>Bacteria</taxon>
        <taxon>Pseudomonadati</taxon>
        <taxon>Pseudomonadota</taxon>
        <taxon>Alphaproteobacteria</taxon>
        <taxon>Acetobacterales</taxon>
        <taxon>Roseomonadaceae</taxon>
        <taxon>Roseomonas</taxon>
    </lineage>
</organism>
<dbReference type="Proteomes" id="UP001139516">
    <property type="component" value="Unassembled WGS sequence"/>
</dbReference>
<evidence type="ECO:0000313" key="1">
    <source>
        <dbReference type="EMBL" id="MCK8784331.1"/>
    </source>
</evidence>